<evidence type="ECO:0000313" key="2">
    <source>
        <dbReference type="EMBL" id="KAG5682289.1"/>
    </source>
</evidence>
<dbReference type="Gene3D" id="3.90.79.10">
    <property type="entry name" value="Nucleoside Triphosphate Pyrophosphohydrolase"/>
    <property type="match status" value="1"/>
</dbReference>
<name>A0A9J6CJ94_POLVA</name>
<sequence>MNKIFKHIVCRNQLYANQIQRFPVPDEFVPWSVNYDNYKPQFYESPTLNGKPWADEPLDSENFKPKYNQLDGNVNRKSHIGEYKIVNRMPQNIFGRTGICGRGVLGRFGPNHAADPIVSTWKRDENNKIVKHSDGKAILKVLCIQRGDTNEIALPGGMVDPGENVSVTLKREFMEETLNNKIDESVLDDFFSHGIEVYKGYIDDPRNTDNAWMETVAFNFHDESGDFLKQLNFEAGDDAVGIHWIDVSRDVKLYASHLKLIEATAQLRNAHF</sequence>
<dbReference type="GO" id="GO:0047631">
    <property type="term" value="F:ADP-ribose diphosphatase activity"/>
    <property type="evidence" value="ECO:0007669"/>
    <property type="project" value="InterPro"/>
</dbReference>
<dbReference type="InterPro" id="IPR015797">
    <property type="entry name" value="NUDIX_hydrolase-like_dom_sf"/>
</dbReference>
<proteinExistence type="predicted"/>
<dbReference type="SUPFAM" id="SSF55811">
    <property type="entry name" value="Nudix"/>
    <property type="match status" value="1"/>
</dbReference>
<dbReference type="OrthoDB" id="9972248at2759"/>
<feature type="domain" description="Nudix hydrolase" evidence="1">
    <location>
        <begin position="120"/>
        <end position="267"/>
    </location>
</feature>
<comment type="caution">
    <text evidence="2">The sequence shown here is derived from an EMBL/GenBank/DDBJ whole genome shotgun (WGS) entry which is preliminary data.</text>
</comment>
<gene>
    <name evidence="2" type="ORF">PVAND_011649</name>
</gene>
<dbReference type="Proteomes" id="UP001107558">
    <property type="component" value="Chromosome 1"/>
</dbReference>
<dbReference type="PANTHER" id="PTHR13030:SF8">
    <property type="entry name" value="ADP-RIBOSE PYROPHOSPHATASE, MITOCHONDRIAL"/>
    <property type="match status" value="1"/>
</dbReference>
<organism evidence="2 3">
    <name type="scientific">Polypedilum vanderplanki</name>
    <name type="common">Sleeping chironomid midge</name>
    <dbReference type="NCBI Taxonomy" id="319348"/>
    <lineage>
        <taxon>Eukaryota</taxon>
        <taxon>Metazoa</taxon>
        <taxon>Ecdysozoa</taxon>
        <taxon>Arthropoda</taxon>
        <taxon>Hexapoda</taxon>
        <taxon>Insecta</taxon>
        <taxon>Pterygota</taxon>
        <taxon>Neoptera</taxon>
        <taxon>Endopterygota</taxon>
        <taxon>Diptera</taxon>
        <taxon>Nematocera</taxon>
        <taxon>Chironomoidea</taxon>
        <taxon>Chironomidae</taxon>
        <taxon>Chironominae</taxon>
        <taxon>Polypedilum</taxon>
        <taxon>Polypedilum</taxon>
    </lineage>
</organism>
<evidence type="ECO:0000259" key="1">
    <source>
        <dbReference type="PROSITE" id="PS51462"/>
    </source>
</evidence>
<dbReference type="Pfam" id="PF00293">
    <property type="entry name" value="NUDIX"/>
    <property type="match status" value="1"/>
</dbReference>
<reference evidence="2" key="1">
    <citation type="submission" date="2021-03" db="EMBL/GenBank/DDBJ databases">
        <title>Chromosome level genome of the anhydrobiotic midge Polypedilum vanderplanki.</title>
        <authorList>
            <person name="Yoshida Y."/>
            <person name="Kikawada T."/>
            <person name="Gusev O."/>
        </authorList>
    </citation>
    <scope>NUCLEOTIDE SEQUENCE</scope>
    <source>
        <strain evidence="2">NIAS01</strain>
        <tissue evidence="2">Whole body or cell culture</tissue>
    </source>
</reference>
<dbReference type="InterPro" id="IPR039989">
    <property type="entry name" value="NUDT9"/>
</dbReference>
<dbReference type="InterPro" id="IPR000086">
    <property type="entry name" value="NUDIX_hydrolase_dom"/>
</dbReference>
<keyword evidence="3" id="KW-1185">Reference proteome</keyword>
<dbReference type="PROSITE" id="PS51462">
    <property type="entry name" value="NUDIX"/>
    <property type="match status" value="1"/>
</dbReference>
<accession>A0A9J6CJ94</accession>
<evidence type="ECO:0000313" key="3">
    <source>
        <dbReference type="Proteomes" id="UP001107558"/>
    </source>
</evidence>
<dbReference type="CDD" id="cd03670">
    <property type="entry name" value="NUDIX_ADPRase_Nudt9"/>
    <property type="match status" value="1"/>
</dbReference>
<dbReference type="PANTHER" id="PTHR13030">
    <property type="entry name" value="NUDIX HYDROLASE"/>
    <property type="match status" value="1"/>
</dbReference>
<protein>
    <recommendedName>
        <fullName evidence="1">Nudix hydrolase domain-containing protein</fullName>
    </recommendedName>
</protein>
<dbReference type="EMBL" id="JADBJN010000001">
    <property type="protein sequence ID" value="KAG5682289.1"/>
    <property type="molecule type" value="Genomic_DNA"/>
</dbReference>
<dbReference type="AlphaFoldDB" id="A0A9J6CJ94"/>
<dbReference type="Pfam" id="PF25969">
    <property type="entry name" value="NUDT9_N"/>
    <property type="match status" value="1"/>
</dbReference>